<dbReference type="InterPro" id="IPR043128">
    <property type="entry name" value="Rev_trsase/Diguanyl_cyclase"/>
</dbReference>
<feature type="transmembrane region" description="Helical" evidence="3">
    <location>
        <begin position="167"/>
        <end position="190"/>
    </location>
</feature>
<dbReference type="InterPro" id="IPR011623">
    <property type="entry name" value="7TMR_DISM_rcpt_extracell_dom1"/>
</dbReference>
<dbReference type="Pfam" id="PF00990">
    <property type="entry name" value="GGDEF"/>
    <property type="match status" value="1"/>
</dbReference>
<dbReference type="InterPro" id="IPR029787">
    <property type="entry name" value="Nucleotide_cyclase"/>
</dbReference>
<sequence>MAALFVLCASFLVVPFQAVAQNTFAPGSVCHASVSKAVDYDAALAKSGAWTCEGETFEWEAERHIIRHDLTGARADSDAPKFAEFDRQQFETLTVIVENEAGHRVRRSFAFDEINFGASSLKAMVALPDPGGTLTSVVMIHEGGWFPEVFVNAKLVEKPTLPVIAGWIHIMAALLCGLLLAPVIFDLVFFRALRESFPLYHALFCLMAVVQTAAVSGLLPMVWPMSFDTEMTVTYLSLDVMVAATFLFAYHFIEDGRLPRRYRRWLLVMPIAVIANGVATVFAIEFFGEWVDHFYFGVLVGVFAAYFYLLVLARRQGSRMAPYLGFGIAPLFLVVLVQAVGVYFVPGLYNFDETWPQNLALLFEVVATALAVADRFMSIRRERDRAVTAARDLETLSELDDLTGLRNRRALEVHYPELVEQGFHAMAVVDLDHFKLINDIHGHPVGDRVIRSAAWALSPGDDSDLAAFRIGGEEFILLLRGEDVADHAEQRRKAVTARIMAEVDELHRPVTASMGFVDFGDLEEGERIDFPTLYARADQLLYAAKCAGRNQAHFGKLDDPVGKPGNVRAAA</sequence>
<dbReference type="Gene3D" id="3.30.70.270">
    <property type="match status" value="1"/>
</dbReference>
<dbReference type="Proteomes" id="UP000824281">
    <property type="component" value="Chromosome"/>
</dbReference>
<evidence type="ECO:0000256" key="2">
    <source>
        <dbReference type="ARBA" id="ARBA00034247"/>
    </source>
</evidence>
<feature type="transmembrane region" description="Helical" evidence="3">
    <location>
        <begin position="355"/>
        <end position="373"/>
    </location>
</feature>
<dbReference type="PANTHER" id="PTHR45138">
    <property type="entry name" value="REGULATORY COMPONENTS OF SENSORY TRANSDUCTION SYSTEM"/>
    <property type="match status" value="1"/>
</dbReference>
<feature type="transmembrane region" description="Helical" evidence="3">
    <location>
        <begin position="235"/>
        <end position="253"/>
    </location>
</feature>
<dbReference type="EMBL" id="CP081295">
    <property type="protein sequence ID" value="QZD91067.1"/>
    <property type="molecule type" value="Genomic_DNA"/>
</dbReference>
<keyword evidence="3" id="KW-1133">Transmembrane helix</keyword>
<proteinExistence type="predicted"/>
<evidence type="ECO:0000256" key="1">
    <source>
        <dbReference type="ARBA" id="ARBA00012528"/>
    </source>
</evidence>
<keyword evidence="4" id="KW-0732">Signal</keyword>
<evidence type="ECO:0000313" key="7">
    <source>
        <dbReference type="Proteomes" id="UP000824281"/>
    </source>
</evidence>
<dbReference type="PROSITE" id="PS50887">
    <property type="entry name" value="GGDEF"/>
    <property type="match status" value="1"/>
</dbReference>
<dbReference type="InterPro" id="IPR050469">
    <property type="entry name" value="Diguanylate_Cyclase"/>
</dbReference>
<evidence type="ECO:0000259" key="5">
    <source>
        <dbReference type="PROSITE" id="PS50887"/>
    </source>
</evidence>
<evidence type="ECO:0000256" key="4">
    <source>
        <dbReference type="SAM" id="SignalP"/>
    </source>
</evidence>
<keyword evidence="3" id="KW-0472">Membrane</keyword>
<reference evidence="6 7" key="1">
    <citation type="submission" date="2021-08" db="EMBL/GenBank/DDBJ databases">
        <title>Comparative Genomics Analysis of the Genus Qipengyuania Reveals Extensive Genetic Diversity and Metabolic Versatility, Including the Description of Fifteen Novel Species.</title>
        <authorList>
            <person name="Liu Y."/>
        </authorList>
    </citation>
    <scope>NUCLEOTIDE SEQUENCE [LARGE SCALE GENOMIC DNA]</scope>
    <source>
        <strain evidence="6 7">1NDH13</strain>
    </source>
</reference>
<dbReference type="RefSeq" id="WP_221426525.1">
    <property type="nucleotide sequence ID" value="NZ_CP081295.1"/>
</dbReference>
<feature type="chain" id="PRO_5046170310" description="diguanylate cyclase" evidence="4">
    <location>
        <begin position="21"/>
        <end position="571"/>
    </location>
</feature>
<evidence type="ECO:0000313" key="6">
    <source>
        <dbReference type="EMBL" id="QZD91067.1"/>
    </source>
</evidence>
<dbReference type="PANTHER" id="PTHR45138:SF9">
    <property type="entry name" value="DIGUANYLATE CYCLASE DGCM-RELATED"/>
    <property type="match status" value="1"/>
</dbReference>
<accession>A0ABX8ZPX5</accession>
<feature type="signal peptide" evidence="4">
    <location>
        <begin position="1"/>
        <end position="20"/>
    </location>
</feature>
<dbReference type="CDD" id="cd01949">
    <property type="entry name" value="GGDEF"/>
    <property type="match status" value="1"/>
</dbReference>
<dbReference type="SMART" id="SM00267">
    <property type="entry name" value="GGDEF"/>
    <property type="match status" value="1"/>
</dbReference>
<dbReference type="InterPro" id="IPR000160">
    <property type="entry name" value="GGDEF_dom"/>
</dbReference>
<organism evidence="6 7">
    <name type="scientific">Qipengyuania aurantiaca</name>
    <dbReference type="NCBI Taxonomy" id="2867233"/>
    <lineage>
        <taxon>Bacteria</taxon>
        <taxon>Pseudomonadati</taxon>
        <taxon>Pseudomonadota</taxon>
        <taxon>Alphaproteobacteria</taxon>
        <taxon>Sphingomonadales</taxon>
        <taxon>Erythrobacteraceae</taxon>
        <taxon>Qipengyuania</taxon>
    </lineage>
</organism>
<keyword evidence="7" id="KW-1185">Reference proteome</keyword>
<protein>
    <recommendedName>
        <fullName evidence="1">diguanylate cyclase</fullName>
        <ecNumber evidence="1">2.7.7.65</ecNumber>
    </recommendedName>
</protein>
<feature type="transmembrane region" description="Helical" evidence="3">
    <location>
        <begin position="323"/>
        <end position="349"/>
    </location>
</feature>
<feature type="domain" description="GGDEF" evidence="5">
    <location>
        <begin position="422"/>
        <end position="557"/>
    </location>
</feature>
<keyword evidence="3" id="KW-0812">Transmembrane</keyword>
<comment type="catalytic activity">
    <reaction evidence="2">
        <text>2 GTP = 3',3'-c-di-GMP + 2 diphosphate</text>
        <dbReference type="Rhea" id="RHEA:24898"/>
        <dbReference type="ChEBI" id="CHEBI:33019"/>
        <dbReference type="ChEBI" id="CHEBI:37565"/>
        <dbReference type="ChEBI" id="CHEBI:58805"/>
        <dbReference type="EC" id="2.7.7.65"/>
    </reaction>
</comment>
<gene>
    <name evidence="6" type="ORF">K3148_06720</name>
</gene>
<evidence type="ECO:0000256" key="3">
    <source>
        <dbReference type="SAM" id="Phobius"/>
    </source>
</evidence>
<feature type="transmembrane region" description="Helical" evidence="3">
    <location>
        <begin position="293"/>
        <end position="311"/>
    </location>
</feature>
<dbReference type="EC" id="2.7.7.65" evidence="1"/>
<dbReference type="NCBIfam" id="TIGR00254">
    <property type="entry name" value="GGDEF"/>
    <property type="match status" value="1"/>
</dbReference>
<dbReference type="SUPFAM" id="SSF55073">
    <property type="entry name" value="Nucleotide cyclase"/>
    <property type="match status" value="1"/>
</dbReference>
<name>A0ABX8ZPX5_9SPHN</name>
<feature type="transmembrane region" description="Helical" evidence="3">
    <location>
        <begin position="265"/>
        <end position="287"/>
    </location>
</feature>
<feature type="transmembrane region" description="Helical" evidence="3">
    <location>
        <begin position="202"/>
        <end position="223"/>
    </location>
</feature>
<dbReference type="Pfam" id="PF07695">
    <property type="entry name" value="7TMR-DISM_7TM"/>
    <property type="match status" value="1"/>
</dbReference>